<proteinExistence type="predicted"/>
<dbReference type="Proteomes" id="UP000188532">
    <property type="component" value="Unassembled WGS sequence"/>
</dbReference>
<dbReference type="AlphaFoldDB" id="A0A1V3WPM3"/>
<evidence type="ECO:0000313" key="2">
    <source>
        <dbReference type="EMBL" id="OOK69772.1"/>
    </source>
</evidence>
<name>A0A1V3WPM3_MYCKA</name>
<keyword evidence="1" id="KW-0328">Glycosyltransferase</keyword>
<protein>
    <submittedName>
        <fullName evidence="1">Phosphoribosyltransferase domain protein</fullName>
    </submittedName>
</protein>
<dbReference type="GO" id="GO:0016757">
    <property type="term" value="F:glycosyltransferase activity"/>
    <property type="evidence" value="ECO:0007669"/>
    <property type="project" value="UniProtKB-KW"/>
</dbReference>
<dbReference type="Proteomes" id="UP000189229">
    <property type="component" value="Unassembled WGS sequence"/>
</dbReference>
<dbReference type="EMBL" id="MVBN01000007">
    <property type="protein sequence ID" value="OOK69772.1"/>
    <property type="molecule type" value="Genomic_DNA"/>
</dbReference>
<sequence length="62" mass="6594">MARAQGHESGRVGVPIGAPDIAEKFTGYADVVICLYKPAFFHKPAFFCAVGQPGIPQLCSDL</sequence>
<dbReference type="EMBL" id="MVBM01000007">
    <property type="protein sequence ID" value="OOK68913.1"/>
    <property type="molecule type" value="Genomic_DNA"/>
</dbReference>
<accession>A0A1V3WPM3</accession>
<evidence type="ECO:0000313" key="3">
    <source>
        <dbReference type="Proteomes" id="UP000188532"/>
    </source>
</evidence>
<keyword evidence="1" id="KW-0808">Transferase</keyword>
<gene>
    <name evidence="2" type="ORF">BZL29_6335</name>
    <name evidence="1" type="ORF">BZL30_7214</name>
</gene>
<reference evidence="3 4" key="1">
    <citation type="submission" date="2017-02" db="EMBL/GenBank/DDBJ databases">
        <title>Complete genome sequences of Mycobacterium kansasii strains isolated from rhesus macaques.</title>
        <authorList>
            <person name="Panda A."/>
            <person name="Nagaraj S."/>
            <person name="Zhao X."/>
            <person name="Tettelin H."/>
            <person name="Detolla L.J."/>
        </authorList>
    </citation>
    <scope>NUCLEOTIDE SEQUENCE [LARGE SCALE GENOMIC DNA]</scope>
    <source>
        <strain evidence="2 3">11-3469</strain>
        <strain evidence="1 4">11-3813</strain>
    </source>
</reference>
<evidence type="ECO:0000313" key="4">
    <source>
        <dbReference type="Proteomes" id="UP000189229"/>
    </source>
</evidence>
<evidence type="ECO:0000313" key="1">
    <source>
        <dbReference type="EMBL" id="OOK68913.1"/>
    </source>
</evidence>
<organism evidence="1 4">
    <name type="scientific">Mycobacterium kansasii</name>
    <dbReference type="NCBI Taxonomy" id="1768"/>
    <lineage>
        <taxon>Bacteria</taxon>
        <taxon>Bacillati</taxon>
        <taxon>Actinomycetota</taxon>
        <taxon>Actinomycetes</taxon>
        <taxon>Mycobacteriales</taxon>
        <taxon>Mycobacteriaceae</taxon>
        <taxon>Mycobacterium</taxon>
    </lineage>
</organism>
<comment type="caution">
    <text evidence="1">The sequence shown here is derived from an EMBL/GenBank/DDBJ whole genome shotgun (WGS) entry which is preliminary data.</text>
</comment>